<name>A0A385Q1D8_9FIRM</name>
<sequence length="65" mass="7751">MQKQNFSQGGFMPQNSQYYRKVKYPDKVAKPKRLVFVRIFLFRSVGIKIQYFPTVPFSKFSIINI</sequence>
<dbReference type="EMBL" id="CP032364">
    <property type="protein sequence ID" value="AYB00189.1"/>
    <property type="molecule type" value="Genomic_DNA"/>
</dbReference>
<gene>
    <name evidence="1" type="ORF">D4A81_09725</name>
</gene>
<dbReference type="AlphaFoldDB" id="A0A385Q1D8"/>
<proteinExistence type="predicted"/>
<dbReference type="KEGG" id="lua:D4A81_09725"/>
<dbReference type="Proteomes" id="UP000265562">
    <property type="component" value="Chromosome"/>
</dbReference>
<evidence type="ECO:0000313" key="1">
    <source>
        <dbReference type="EMBL" id="AYB00189.1"/>
    </source>
</evidence>
<keyword evidence="2" id="KW-1185">Reference proteome</keyword>
<protein>
    <submittedName>
        <fullName evidence="1">Uncharacterized protein</fullName>
    </submittedName>
</protein>
<accession>A0A385Q1D8</accession>
<evidence type="ECO:0000313" key="2">
    <source>
        <dbReference type="Proteomes" id="UP000265562"/>
    </source>
</evidence>
<organism evidence="1 2">
    <name type="scientific">Lachnoanaerobaculum umeaense</name>
    <dbReference type="NCBI Taxonomy" id="617123"/>
    <lineage>
        <taxon>Bacteria</taxon>
        <taxon>Bacillati</taxon>
        <taxon>Bacillota</taxon>
        <taxon>Clostridia</taxon>
        <taxon>Lachnospirales</taxon>
        <taxon>Lachnospiraceae</taxon>
        <taxon>Lachnoanaerobaculum</taxon>
    </lineage>
</organism>
<reference evidence="1 2" key="1">
    <citation type="submission" date="2018-09" db="EMBL/GenBank/DDBJ databases">
        <title>Genome sequencing of Lachnoanaerobaculum umeaense DSM 23576.</title>
        <authorList>
            <person name="Kook J.-K."/>
            <person name="Park S.-N."/>
            <person name="Lim Y.K."/>
        </authorList>
    </citation>
    <scope>NUCLEOTIDE SEQUENCE [LARGE SCALE GENOMIC DNA]</scope>
    <source>
        <strain evidence="2">DSM 23576 \ CCUG 58757</strain>
    </source>
</reference>